<proteinExistence type="predicted"/>
<keyword evidence="3" id="KW-1185">Reference proteome</keyword>
<keyword evidence="1" id="KW-0812">Transmembrane</keyword>
<evidence type="ECO:0000313" key="2">
    <source>
        <dbReference type="EMBL" id="QGZ13939.1"/>
    </source>
</evidence>
<dbReference type="Proteomes" id="UP000436513">
    <property type="component" value="Segment"/>
</dbReference>
<sequence length="140" mass="16120">MDIVNIFIGFLVAALVYMIIQNRKQKIEKPVEKAKRTLSDVKKRMLFERLTEEGSFDGIITSVEELEELEEIEADRFAFMERQSRFYLECALGLMAHSYENLDDAKRDAAGIFELSFDEDIVQKYKKKDPGAGGDLESIQ</sequence>
<evidence type="ECO:0000313" key="3">
    <source>
        <dbReference type="Proteomes" id="UP000436513"/>
    </source>
</evidence>
<feature type="transmembrane region" description="Helical" evidence="1">
    <location>
        <begin position="6"/>
        <end position="23"/>
    </location>
</feature>
<name>A0A6B9J118_9CAUD</name>
<protein>
    <submittedName>
        <fullName evidence="2">Uncharacterized protein</fullName>
    </submittedName>
</protein>
<organism evidence="2 3">
    <name type="scientific">Rhizobium phage RL38J1</name>
    <dbReference type="NCBI Taxonomy" id="2663232"/>
    <lineage>
        <taxon>Viruses</taxon>
        <taxon>Duplodnaviria</taxon>
        <taxon>Heunggongvirae</taxon>
        <taxon>Uroviricota</taxon>
        <taxon>Caudoviricetes</taxon>
        <taxon>Pootjesviridae</taxon>
        <taxon>Innesvirus</taxon>
        <taxon>Innesvirus RL38J1</taxon>
    </lineage>
</organism>
<keyword evidence="1" id="KW-0472">Membrane</keyword>
<keyword evidence="1" id="KW-1133">Transmembrane helix</keyword>
<evidence type="ECO:0000256" key="1">
    <source>
        <dbReference type="SAM" id="Phobius"/>
    </source>
</evidence>
<dbReference type="EMBL" id="MN549360">
    <property type="protein sequence ID" value="QGZ13939.1"/>
    <property type="molecule type" value="Genomic_DNA"/>
</dbReference>
<gene>
    <name evidence="2" type="ORF">RL38J1_058</name>
</gene>
<reference evidence="2 3" key="1">
    <citation type="submission" date="2019-10" db="EMBL/GenBank/DDBJ databases">
        <title>Complete genome sequence of bacteriophage vB_RLeM_RL38JI.</title>
        <authorList>
            <person name="Gunathilake D."/>
            <person name="Bhat S."/>
            <person name="Yost C.K."/>
            <person name="Hynes M.F."/>
        </authorList>
    </citation>
    <scope>NUCLEOTIDE SEQUENCE [LARGE SCALE GENOMIC DNA]</scope>
</reference>
<accession>A0A6B9J118</accession>